<dbReference type="InterPro" id="IPR000189">
    <property type="entry name" value="Transglyc_AS"/>
</dbReference>
<dbReference type="InterPro" id="IPR008939">
    <property type="entry name" value="Lytic_TGlycosylase_superhlx_U"/>
</dbReference>
<feature type="domain" description="Transglycosylase SLT" evidence="4">
    <location>
        <begin position="559"/>
        <end position="662"/>
    </location>
</feature>
<dbReference type="RefSeq" id="WP_176810256.1">
    <property type="nucleotide sequence ID" value="NZ_CP055306.1"/>
</dbReference>
<reference evidence="6 7" key="1">
    <citation type="submission" date="2020-06" db="EMBL/GenBank/DDBJ databases">
        <title>Mannheimia pernigra sp. nov. isolated from bovine respiratory tract.</title>
        <authorList>
            <person name="Kuhnert P."/>
            <person name="Akarsu-Egger H."/>
        </authorList>
    </citation>
    <scope>NUCLEOTIDE SEQUENCE [LARGE SCALE GENOMIC DNA]</scope>
    <source>
        <strain evidence="6 7">BNO311</strain>
    </source>
</reference>
<dbReference type="GO" id="GO:0042597">
    <property type="term" value="C:periplasmic space"/>
    <property type="evidence" value="ECO:0007669"/>
    <property type="project" value="InterPro"/>
</dbReference>
<dbReference type="Pfam" id="PF01464">
    <property type="entry name" value="SLT"/>
    <property type="match status" value="1"/>
</dbReference>
<dbReference type="Pfam" id="PF14718">
    <property type="entry name" value="SLT_L"/>
    <property type="match status" value="1"/>
</dbReference>
<evidence type="ECO:0000256" key="2">
    <source>
        <dbReference type="ARBA" id="ARBA00022729"/>
    </source>
</evidence>
<dbReference type="SUPFAM" id="SSF48435">
    <property type="entry name" value="Bacterial muramidases"/>
    <property type="match status" value="1"/>
</dbReference>
<evidence type="ECO:0000256" key="3">
    <source>
        <dbReference type="SAM" id="SignalP"/>
    </source>
</evidence>
<feature type="signal peptide" evidence="3">
    <location>
        <begin position="1"/>
        <end position="18"/>
    </location>
</feature>
<evidence type="ECO:0000256" key="1">
    <source>
        <dbReference type="ARBA" id="ARBA00007734"/>
    </source>
</evidence>
<dbReference type="Gene3D" id="1.10.530.10">
    <property type="match status" value="1"/>
</dbReference>
<dbReference type="GO" id="GO:0008933">
    <property type="term" value="F:peptidoglycan lytic transglycosylase activity"/>
    <property type="evidence" value="ECO:0007669"/>
    <property type="project" value="InterPro"/>
</dbReference>
<dbReference type="GO" id="GO:0004553">
    <property type="term" value="F:hydrolase activity, hydrolyzing O-glycosyl compounds"/>
    <property type="evidence" value="ECO:0007669"/>
    <property type="project" value="InterPro"/>
</dbReference>
<dbReference type="InterPro" id="IPR037061">
    <property type="entry name" value="Lytic_TGlycoase_superhlx_L_sf"/>
</dbReference>
<dbReference type="CDD" id="cd13401">
    <property type="entry name" value="Slt70-like"/>
    <property type="match status" value="1"/>
</dbReference>
<dbReference type="PANTHER" id="PTHR37423:SF5">
    <property type="entry name" value="SOLUBLE LYTIC MUREIN TRANSGLYCOSYLASE"/>
    <property type="match status" value="1"/>
</dbReference>
<gene>
    <name evidence="6" type="ORF">HV559_09675</name>
</gene>
<keyword evidence="2 3" id="KW-0732">Signal</keyword>
<name>A0A7D5HRE9_9PAST</name>
<comment type="similarity">
    <text evidence="1">Belongs to the transglycosylase Slt family.</text>
</comment>
<dbReference type="PROSITE" id="PS00922">
    <property type="entry name" value="TRANSGLYCOSYLASE"/>
    <property type="match status" value="1"/>
</dbReference>
<dbReference type="SUPFAM" id="SSF53955">
    <property type="entry name" value="Lysozyme-like"/>
    <property type="match status" value="1"/>
</dbReference>
<dbReference type="EMBL" id="CP055306">
    <property type="protein sequence ID" value="QLB41114.1"/>
    <property type="molecule type" value="Genomic_DNA"/>
</dbReference>
<evidence type="ECO:0000313" key="7">
    <source>
        <dbReference type="Proteomes" id="UP000509660"/>
    </source>
</evidence>
<dbReference type="Gene3D" id="1.25.20.10">
    <property type="entry name" value="Bacterial muramidases"/>
    <property type="match status" value="1"/>
</dbReference>
<dbReference type="Gene3D" id="1.10.1240.20">
    <property type="entry name" value="Lytic transglycosylase, superhelical linker domain"/>
    <property type="match status" value="1"/>
</dbReference>
<dbReference type="Proteomes" id="UP000509660">
    <property type="component" value="Chromosome"/>
</dbReference>
<protein>
    <submittedName>
        <fullName evidence="6">Transglycosylase SLT domain-containing protein</fullName>
    </submittedName>
</protein>
<sequence>MWKKAWLAVFLASQYTFATGAGQELSRNYTETELKQLKNDWLMGYQKELQQLENQRLQQRENFQQISYLVDAALSQKHLSSSTEQIIQHLLATLSGYPLEMEAKWKLLNAKMVLEQATENEIKAFAEKYPDSLYQRQLQNFSFEKLYREQKFAELLEFAKKIKPTRLVDQCRLFSARYEIAASNAQINPEATKQQVENAELLALVQEFDNFWLATPKLTSDCANLESYWRDRGFKTHEKVRLKAVELVRQNANAEMANLSLNVTDEGLKTWLNSVEKVANNPQELQNFIENQPLDSSFKAENKAILLALLPKYIRSQPEKLDNLTFEQYQLWADKYQFSENELETLKIDFISRHFDNEEPTFQLWRDEQIKTLGSDNLLERRLRMAILQQTDLAEWLDKLSSQGREKAEWRYWAAKVEKREAKRRTAFEQLAKERGFYPILAAQQLGVAYQLPIIEVAHLTPAQFSLYENSLERIRELRELGQFDQARRVWIYLINNVKPVSGEHSPAKLQLAIIKYAKENSWYDLAVEGTIQIKAFDHIDLRLPNAYSNWFDLNLMGKQITQSFAQAIARQESAWNPQAQSYANARGLMQMLPTTAQKTAKDNGLPFSGEQDLFRPFNNIMLGTTHLMELNEQYPNNRILISSAYNAGTGRVAQWLRRSNGTLEMDEFIASIPFYETRGYVQNVLAYDYYYQMLYSDMKAKNELKMFYQEELDRKY</sequence>
<organism evidence="6 7">
    <name type="scientific">Mannheimia pernigra</name>
    <dbReference type="NCBI Taxonomy" id="111844"/>
    <lineage>
        <taxon>Bacteria</taxon>
        <taxon>Pseudomonadati</taxon>
        <taxon>Pseudomonadota</taxon>
        <taxon>Gammaproteobacteria</taxon>
        <taxon>Pasteurellales</taxon>
        <taxon>Pasteurellaceae</taxon>
        <taxon>Mannheimia</taxon>
    </lineage>
</organism>
<dbReference type="InterPro" id="IPR008258">
    <property type="entry name" value="Transglycosylase_SLT_dom_1"/>
</dbReference>
<dbReference type="GO" id="GO:0000270">
    <property type="term" value="P:peptidoglycan metabolic process"/>
    <property type="evidence" value="ECO:0007669"/>
    <property type="project" value="InterPro"/>
</dbReference>
<proteinExistence type="inferred from homology"/>
<feature type="domain" description="Lytic transglycosylase superhelical linker" evidence="5">
    <location>
        <begin position="470"/>
        <end position="540"/>
    </location>
</feature>
<accession>A0A7D5HRE9</accession>
<dbReference type="InterPro" id="IPR023346">
    <property type="entry name" value="Lysozyme-like_dom_sf"/>
</dbReference>
<dbReference type="PANTHER" id="PTHR37423">
    <property type="entry name" value="SOLUBLE LYTIC MUREIN TRANSGLYCOSYLASE-RELATED"/>
    <property type="match status" value="1"/>
</dbReference>
<feature type="chain" id="PRO_5033045070" evidence="3">
    <location>
        <begin position="19"/>
        <end position="717"/>
    </location>
</feature>
<dbReference type="AlphaFoldDB" id="A0A7D5HRE9"/>
<keyword evidence="7" id="KW-1185">Reference proteome</keyword>
<dbReference type="GO" id="GO:0016020">
    <property type="term" value="C:membrane"/>
    <property type="evidence" value="ECO:0007669"/>
    <property type="project" value="InterPro"/>
</dbReference>
<evidence type="ECO:0000259" key="5">
    <source>
        <dbReference type="Pfam" id="PF14718"/>
    </source>
</evidence>
<evidence type="ECO:0000259" key="4">
    <source>
        <dbReference type="Pfam" id="PF01464"/>
    </source>
</evidence>
<evidence type="ECO:0000313" key="6">
    <source>
        <dbReference type="EMBL" id="QLB41114.1"/>
    </source>
</evidence>
<dbReference type="InterPro" id="IPR012289">
    <property type="entry name" value="Lytic_TGlycosylase_superhlx_L"/>
</dbReference>